<dbReference type="PANTHER" id="PTHR37293:SF6">
    <property type="entry name" value="DNA REPLICATION PROTEIN DNAD"/>
    <property type="match status" value="1"/>
</dbReference>
<protein>
    <submittedName>
        <fullName evidence="5">DnaD domain protein</fullName>
    </submittedName>
</protein>
<evidence type="ECO:0000256" key="2">
    <source>
        <dbReference type="SAM" id="MobiDB-lite"/>
    </source>
</evidence>
<dbReference type="InterPro" id="IPR053162">
    <property type="entry name" value="DnaD"/>
</dbReference>
<dbReference type="OrthoDB" id="9770238at2"/>
<feature type="domain" description="DnaB/C C-terminal" evidence="3">
    <location>
        <begin position="182"/>
        <end position="252"/>
    </location>
</feature>
<comment type="caution">
    <text evidence="5">The sequence shown here is derived from an EMBL/GenBank/DDBJ whole genome shotgun (WGS) entry which is preliminary data.</text>
</comment>
<sequence>MEGKDWSGWSEGAAFGLEQGMAVIPYALLKSYRKLHLTGSEAMLLIHLLSFRQVEGMDFPTLEDLQEVTGRSIPVIAGELRKLIQEGFLSIEGGSDEERGVHYERYNFAGLYSKLGRHLAEQAREGRTGEAPRYSVQQAGSAASGAEYRPPEAAASRSAGSDGMGRDNHPAGLEESKSLFGIFEKEFGRPLSPMECETISGWLDQDRYAEELILLALKESVFAGKIHFRYIDRILLEWSRNRVKTAQDVKAYAQKFRGGR</sequence>
<accession>A0A5J5GES1</accession>
<gene>
    <name evidence="5" type="ORF">F4V43_04790</name>
</gene>
<dbReference type="Gene3D" id="1.10.10.10">
    <property type="entry name" value="Winged helix-like DNA-binding domain superfamily/Winged helix DNA-binding domain"/>
    <property type="match status" value="1"/>
</dbReference>
<dbReference type="InterPro" id="IPR053843">
    <property type="entry name" value="DnaD_N"/>
</dbReference>
<dbReference type="Pfam" id="PF21984">
    <property type="entry name" value="DnaD_N"/>
    <property type="match status" value="1"/>
</dbReference>
<comment type="similarity">
    <text evidence="1">Belongs to the DnaB/DnaD family.</text>
</comment>
<feature type="domain" description="DnaD N-terminal" evidence="4">
    <location>
        <begin position="24"/>
        <end position="123"/>
    </location>
</feature>
<dbReference type="NCBIfam" id="TIGR01446">
    <property type="entry name" value="DnaD_dom"/>
    <property type="match status" value="1"/>
</dbReference>
<dbReference type="SUPFAM" id="SSF158499">
    <property type="entry name" value="DnaD domain-like"/>
    <property type="match status" value="1"/>
</dbReference>
<dbReference type="InterPro" id="IPR006343">
    <property type="entry name" value="DnaB/C_C"/>
</dbReference>
<proteinExistence type="inferred from homology"/>
<evidence type="ECO:0000256" key="1">
    <source>
        <dbReference type="ARBA" id="ARBA00093462"/>
    </source>
</evidence>
<reference evidence="5 6" key="1">
    <citation type="submission" date="2019-09" db="EMBL/GenBank/DDBJ databases">
        <title>Bacillus ochoae sp. nov., Paenibacillus whitsoniae sp. nov., Paenibacillus spiritus sp. nov. Isolated from the Mars Exploration Rover during spacecraft assembly.</title>
        <authorList>
            <person name="Seuylemezian A."/>
            <person name="Vaishampayan P."/>
        </authorList>
    </citation>
    <scope>NUCLEOTIDE SEQUENCE [LARGE SCALE GENOMIC DNA]</scope>
    <source>
        <strain evidence="5 6">MER_111</strain>
    </source>
</reference>
<dbReference type="InterPro" id="IPR034829">
    <property type="entry name" value="DnaD-like_sf"/>
</dbReference>
<dbReference type="InterPro" id="IPR036388">
    <property type="entry name" value="WH-like_DNA-bd_sf"/>
</dbReference>
<feature type="region of interest" description="Disordered" evidence="2">
    <location>
        <begin position="123"/>
        <end position="171"/>
    </location>
</feature>
<evidence type="ECO:0000259" key="4">
    <source>
        <dbReference type="Pfam" id="PF21984"/>
    </source>
</evidence>
<dbReference type="Proteomes" id="UP000367750">
    <property type="component" value="Unassembled WGS sequence"/>
</dbReference>
<name>A0A5J5GES1_9BACL</name>
<evidence type="ECO:0000313" key="6">
    <source>
        <dbReference type="Proteomes" id="UP000367750"/>
    </source>
</evidence>
<organism evidence="5 6">
    <name type="scientific">Paenibacillus spiritus</name>
    <dbReference type="NCBI Taxonomy" id="2496557"/>
    <lineage>
        <taxon>Bacteria</taxon>
        <taxon>Bacillati</taxon>
        <taxon>Bacillota</taxon>
        <taxon>Bacilli</taxon>
        <taxon>Bacillales</taxon>
        <taxon>Paenibacillaceae</taxon>
        <taxon>Paenibacillus</taxon>
    </lineage>
</organism>
<evidence type="ECO:0000313" key="5">
    <source>
        <dbReference type="EMBL" id="KAA9006282.1"/>
    </source>
</evidence>
<evidence type="ECO:0000259" key="3">
    <source>
        <dbReference type="Pfam" id="PF07261"/>
    </source>
</evidence>
<feature type="compositionally biased region" description="Low complexity" evidence="2">
    <location>
        <begin position="137"/>
        <end position="146"/>
    </location>
</feature>
<keyword evidence="6" id="KW-1185">Reference proteome</keyword>
<dbReference type="Pfam" id="PF07261">
    <property type="entry name" value="DnaB_2"/>
    <property type="match status" value="1"/>
</dbReference>
<dbReference type="AlphaFoldDB" id="A0A5J5GES1"/>
<dbReference type="RefSeq" id="WP_150457113.1">
    <property type="nucleotide sequence ID" value="NZ_VYKK01000005.1"/>
</dbReference>
<dbReference type="PANTHER" id="PTHR37293">
    <property type="entry name" value="PHAGE REPLICATION PROTEIN-RELATED"/>
    <property type="match status" value="1"/>
</dbReference>
<dbReference type="EMBL" id="VYKK01000005">
    <property type="protein sequence ID" value="KAA9006282.1"/>
    <property type="molecule type" value="Genomic_DNA"/>
</dbReference>
<dbReference type="Gene3D" id="1.10.10.630">
    <property type="entry name" value="DnaD domain-like"/>
    <property type="match status" value="1"/>
</dbReference>